<dbReference type="InterPro" id="IPR039420">
    <property type="entry name" value="WalR-like"/>
</dbReference>
<dbReference type="InterPro" id="IPR000792">
    <property type="entry name" value="Tscrpt_reg_LuxR_C"/>
</dbReference>
<dbReference type="PANTHER" id="PTHR43214:SF43">
    <property type="entry name" value="TWO-COMPONENT RESPONSE REGULATOR"/>
    <property type="match status" value="1"/>
</dbReference>
<dbReference type="SMART" id="SM00421">
    <property type="entry name" value="HTH_LUXR"/>
    <property type="match status" value="1"/>
</dbReference>
<dbReference type="PROSITE" id="PS50110">
    <property type="entry name" value="RESPONSE_REGULATORY"/>
    <property type="match status" value="1"/>
</dbReference>
<dbReference type="GO" id="GO:0000160">
    <property type="term" value="P:phosphorelay signal transduction system"/>
    <property type="evidence" value="ECO:0007669"/>
    <property type="project" value="InterPro"/>
</dbReference>
<dbReference type="InterPro" id="IPR011006">
    <property type="entry name" value="CheY-like_superfamily"/>
</dbReference>
<dbReference type="SUPFAM" id="SSF52172">
    <property type="entry name" value="CheY-like"/>
    <property type="match status" value="1"/>
</dbReference>
<evidence type="ECO:0000313" key="5">
    <source>
        <dbReference type="EMBL" id="AXE37717.1"/>
    </source>
</evidence>
<organism evidence="5 6">
    <name type="scientific">Acidipropionibacterium virtanenii</name>
    <dbReference type="NCBI Taxonomy" id="2057246"/>
    <lineage>
        <taxon>Bacteria</taxon>
        <taxon>Bacillati</taxon>
        <taxon>Actinomycetota</taxon>
        <taxon>Actinomycetes</taxon>
        <taxon>Propionibacteriales</taxon>
        <taxon>Propionibacteriaceae</taxon>
        <taxon>Acidipropionibacterium</taxon>
    </lineage>
</organism>
<dbReference type="InterPro" id="IPR016032">
    <property type="entry name" value="Sig_transdc_resp-reg_C-effctor"/>
</dbReference>
<name>A0A344UR19_9ACTN</name>
<dbReference type="OrthoDB" id="9816529at2"/>
<evidence type="ECO:0000256" key="2">
    <source>
        <dbReference type="PROSITE-ProRule" id="PRU00169"/>
    </source>
</evidence>
<dbReference type="SUPFAM" id="SSF46894">
    <property type="entry name" value="C-terminal effector domain of the bipartite response regulators"/>
    <property type="match status" value="1"/>
</dbReference>
<keyword evidence="2" id="KW-0597">Phosphoprotein</keyword>
<dbReference type="EMBL" id="CP025198">
    <property type="protein sequence ID" value="AXE37717.1"/>
    <property type="molecule type" value="Genomic_DNA"/>
</dbReference>
<sequence>MIIEPTITVSVVNDYPVVVHGISDMLSSDPRFEVVEVATSTVPERPVDVILFDAFAKLRPEIALSDLLRDPRYIRVLIYSDNLDPQRAHSFMDMGVAGYVSKALGTRELCDAIVRAHNGEPVMRMVETSKDAVAGDWPGRDAGLSAREAEMIALIAQGITNQNIAASCYLSINSVKSYIRSAYRKIGVTRRSQAVLWGVAHGMLPGVATQEFPDSQQPEMLG</sequence>
<evidence type="ECO:0000313" key="6">
    <source>
        <dbReference type="Proteomes" id="UP000251995"/>
    </source>
</evidence>
<dbReference type="Gene3D" id="3.40.50.2300">
    <property type="match status" value="1"/>
</dbReference>
<keyword evidence="1" id="KW-0238">DNA-binding</keyword>
<feature type="domain" description="HTH luxR-type" evidence="3">
    <location>
        <begin position="137"/>
        <end position="202"/>
    </location>
</feature>
<proteinExistence type="predicted"/>
<dbReference type="PRINTS" id="PR00038">
    <property type="entry name" value="HTHLUXR"/>
</dbReference>
<feature type="domain" description="Response regulatory" evidence="4">
    <location>
        <begin position="8"/>
        <end position="117"/>
    </location>
</feature>
<dbReference type="PROSITE" id="PS00622">
    <property type="entry name" value="HTH_LUXR_1"/>
    <property type="match status" value="1"/>
</dbReference>
<dbReference type="CDD" id="cd06170">
    <property type="entry name" value="LuxR_C_like"/>
    <property type="match status" value="1"/>
</dbReference>
<dbReference type="RefSeq" id="WP_114043843.1">
    <property type="nucleotide sequence ID" value="NZ_CP025198.1"/>
</dbReference>
<evidence type="ECO:0000259" key="4">
    <source>
        <dbReference type="PROSITE" id="PS50110"/>
    </source>
</evidence>
<dbReference type="GO" id="GO:0006355">
    <property type="term" value="P:regulation of DNA-templated transcription"/>
    <property type="evidence" value="ECO:0007669"/>
    <property type="project" value="InterPro"/>
</dbReference>
<feature type="modified residue" description="4-aspartylphosphate" evidence="2">
    <location>
        <position position="53"/>
    </location>
</feature>
<evidence type="ECO:0000256" key="1">
    <source>
        <dbReference type="ARBA" id="ARBA00023125"/>
    </source>
</evidence>
<dbReference type="PROSITE" id="PS50043">
    <property type="entry name" value="HTH_LUXR_2"/>
    <property type="match status" value="1"/>
</dbReference>
<dbReference type="KEGG" id="acij:JS278_00524"/>
<keyword evidence="6" id="KW-1185">Reference proteome</keyword>
<evidence type="ECO:0000259" key="3">
    <source>
        <dbReference type="PROSITE" id="PS50043"/>
    </source>
</evidence>
<dbReference type="AlphaFoldDB" id="A0A344UR19"/>
<gene>
    <name evidence="5" type="primary">vraR_2</name>
    <name evidence="5" type="ORF">JS278_00524</name>
</gene>
<reference evidence="5 6" key="1">
    <citation type="submission" date="2017-12" db="EMBL/GenBank/DDBJ databases">
        <title>The whole genome sequence of the Acidipropionibacterium virtanenii sp. nov. type strain JS278.</title>
        <authorList>
            <person name="Laine P."/>
            <person name="Deptula P."/>
            <person name="Varmanen P."/>
            <person name="Auvinen P."/>
        </authorList>
    </citation>
    <scope>NUCLEOTIDE SEQUENCE [LARGE SCALE GENOMIC DNA]</scope>
    <source>
        <strain evidence="5 6">JS278</strain>
    </source>
</reference>
<accession>A0A344UR19</accession>
<dbReference type="Pfam" id="PF00196">
    <property type="entry name" value="GerE"/>
    <property type="match status" value="1"/>
</dbReference>
<protein>
    <submittedName>
        <fullName evidence="5">Response regulator protein VraR</fullName>
    </submittedName>
</protein>
<dbReference type="GO" id="GO:0003677">
    <property type="term" value="F:DNA binding"/>
    <property type="evidence" value="ECO:0007669"/>
    <property type="project" value="UniProtKB-KW"/>
</dbReference>
<dbReference type="Proteomes" id="UP000251995">
    <property type="component" value="Chromosome"/>
</dbReference>
<dbReference type="InterPro" id="IPR001789">
    <property type="entry name" value="Sig_transdc_resp-reg_receiver"/>
</dbReference>
<dbReference type="PANTHER" id="PTHR43214">
    <property type="entry name" value="TWO-COMPONENT RESPONSE REGULATOR"/>
    <property type="match status" value="1"/>
</dbReference>